<dbReference type="RefSeq" id="WP_160344788.1">
    <property type="nucleotide sequence ID" value="NZ_WKJZ01000001.1"/>
</dbReference>
<proteinExistence type="inferred from homology"/>
<dbReference type="PANTHER" id="PTHR35936:SF25">
    <property type="entry name" value="ABC TRANSPORTER SUBSTRATE-BINDING PROTEIN"/>
    <property type="match status" value="1"/>
</dbReference>
<organism evidence="3 4">
    <name type="scientific">Pseudomonas xionganensis</name>
    <dbReference type="NCBI Taxonomy" id="2654845"/>
    <lineage>
        <taxon>Bacteria</taxon>
        <taxon>Pseudomonadati</taxon>
        <taxon>Pseudomonadota</taxon>
        <taxon>Gammaproteobacteria</taxon>
        <taxon>Pseudomonadales</taxon>
        <taxon>Pseudomonadaceae</taxon>
        <taxon>Pseudomonas</taxon>
    </lineage>
</organism>
<feature type="signal peptide" evidence="2">
    <location>
        <begin position="1"/>
        <end position="20"/>
    </location>
</feature>
<dbReference type="Proteomes" id="UP000429555">
    <property type="component" value="Unassembled WGS sequence"/>
</dbReference>
<comment type="similarity">
    <text evidence="1">Belongs to the bacterial solute-binding protein 3 family.</text>
</comment>
<evidence type="ECO:0000313" key="4">
    <source>
        <dbReference type="Proteomes" id="UP000429555"/>
    </source>
</evidence>
<sequence>MNVRINLLLLLLPICFHAQAEHLEVTADEWCPLSCQPNAEKPGYAVEILQAVFPQETIHYRVTPWKRAVLRTTSGTSEALIGAVQDLAAKEGLLIGQEPIGYAQDCLYVASGHPARYRGKADDLNSLRRVGVSLGYVYTEGFKEWLTRPANKPKIFTASGDQPAALNLSKLREGTLDAVIETSMVMDYLLRQAELAETLVSVGCDTPDPVYVAFGKGSLGEERARQFDKGLALRSSGKLAEILANYDLEDWKQ</sequence>
<keyword evidence="4" id="KW-1185">Reference proteome</keyword>
<evidence type="ECO:0000313" key="3">
    <source>
        <dbReference type="EMBL" id="MVW75553.1"/>
    </source>
</evidence>
<accession>A0A6I4L0M2</accession>
<dbReference type="PANTHER" id="PTHR35936">
    <property type="entry name" value="MEMBRANE-BOUND LYTIC MUREIN TRANSGLYCOSYLASE F"/>
    <property type="match status" value="1"/>
</dbReference>
<dbReference type="AlphaFoldDB" id="A0A6I4L0M2"/>
<name>A0A6I4L0M2_9PSED</name>
<protein>
    <submittedName>
        <fullName evidence="3">Transporter substrate-binding domain-containing protein</fullName>
    </submittedName>
</protein>
<evidence type="ECO:0000256" key="2">
    <source>
        <dbReference type="SAM" id="SignalP"/>
    </source>
</evidence>
<comment type="caution">
    <text evidence="3">The sequence shown here is derived from an EMBL/GenBank/DDBJ whole genome shotgun (WGS) entry which is preliminary data.</text>
</comment>
<evidence type="ECO:0000256" key="1">
    <source>
        <dbReference type="ARBA" id="ARBA00010333"/>
    </source>
</evidence>
<dbReference type="EMBL" id="WKJZ01000001">
    <property type="protein sequence ID" value="MVW75553.1"/>
    <property type="molecule type" value="Genomic_DNA"/>
</dbReference>
<reference evidence="3 4" key="1">
    <citation type="submission" date="2019-11" db="EMBL/GenBank/DDBJ databases">
        <title>Pseudomonas flavidum sp. nov., isolated from Baiyang Lake.</title>
        <authorList>
            <person name="Zhao Y."/>
        </authorList>
    </citation>
    <scope>NUCLEOTIDE SEQUENCE [LARGE SCALE GENOMIC DNA]</scope>
    <source>
        <strain evidence="4">R-22-3 w-18</strain>
    </source>
</reference>
<dbReference type="Gene3D" id="3.40.190.10">
    <property type="entry name" value="Periplasmic binding protein-like II"/>
    <property type="match status" value="2"/>
</dbReference>
<dbReference type="SUPFAM" id="SSF53850">
    <property type="entry name" value="Periplasmic binding protein-like II"/>
    <property type="match status" value="1"/>
</dbReference>
<keyword evidence="2" id="KW-0732">Signal</keyword>
<feature type="chain" id="PRO_5026206432" evidence="2">
    <location>
        <begin position="21"/>
        <end position="253"/>
    </location>
</feature>
<gene>
    <name evidence="3" type="ORF">GJV18_09510</name>
</gene>